<accession>A0A822XM53</accession>
<gene>
    <name evidence="1" type="ORF">HUJ06_024147</name>
</gene>
<comment type="caution">
    <text evidence="1">The sequence shown here is derived from an EMBL/GenBank/DDBJ whole genome shotgun (WGS) entry which is preliminary data.</text>
</comment>
<reference evidence="1 2" key="1">
    <citation type="journal article" date="2020" name="Mol. Biol. Evol.">
        <title>Distinct Expression and Methylation Patterns for Genes with Different Fates following a Single Whole-Genome Duplication in Flowering Plants.</title>
        <authorList>
            <person name="Shi T."/>
            <person name="Rahmani R.S."/>
            <person name="Gugger P.F."/>
            <person name="Wang M."/>
            <person name="Li H."/>
            <person name="Zhang Y."/>
            <person name="Li Z."/>
            <person name="Wang Q."/>
            <person name="Van de Peer Y."/>
            <person name="Marchal K."/>
            <person name="Chen J."/>
        </authorList>
    </citation>
    <scope>NUCLEOTIDE SEQUENCE [LARGE SCALE GENOMIC DNA]</scope>
    <source>
        <tissue evidence="1">Leaf</tissue>
    </source>
</reference>
<organism evidence="1 2">
    <name type="scientific">Nelumbo nucifera</name>
    <name type="common">Sacred lotus</name>
    <dbReference type="NCBI Taxonomy" id="4432"/>
    <lineage>
        <taxon>Eukaryota</taxon>
        <taxon>Viridiplantae</taxon>
        <taxon>Streptophyta</taxon>
        <taxon>Embryophyta</taxon>
        <taxon>Tracheophyta</taxon>
        <taxon>Spermatophyta</taxon>
        <taxon>Magnoliopsida</taxon>
        <taxon>Proteales</taxon>
        <taxon>Nelumbonaceae</taxon>
        <taxon>Nelumbo</taxon>
    </lineage>
</organism>
<dbReference type="AlphaFoldDB" id="A0A822XM53"/>
<protein>
    <submittedName>
        <fullName evidence="1">Uncharacterized protein</fullName>
    </submittedName>
</protein>
<evidence type="ECO:0000313" key="1">
    <source>
        <dbReference type="EMBL" id="DAD22684.1"/>
    </source>
</evidence>
<evidence type="ECO:0000313" key="2">
    <source>
        <dbReference type="Proteomes" id="UP000607653"/>
    </source>
</evidence>
<dbReference type="Proteomes" id="UP000607653">
    <property type="component" value="Unassembled WGS sequence"/>
</dbReference>
<proteinExistence type="predicted"/>
<dbReference type="EMBL" id="DUZY01000001">
    <property type="protein sequence ID" value="DAD22684.1"/>
    <property type="molecule type" value="Genomic_DNA"/>
</dbReference>
<keyword evidence="2" id="KW-1185">Reference proteome</keyword>
<sequence length="39" mass="4731">MDEAQKKMMARTQGNQLRGGIYLFQRLIDARDSERYRRQ</sequence>
<name>A0A822XM53_NELNU</name>